<feature type="region of interest" description="Disordered" evidence="2">
    <location>
        <begin position="1"/>
        <end position="21"/>
    </location>
</feature>
<dbReference type="Pfam" id="PF04344">
    <property type="entry name" value="CheZ"/>
    <property type="match status" value="1"/>
</dbReference>
<dbReference type="InterPro" id="IPR007439">
    <property type="entry name" value="Chemotax_Pase_CheZ"/>
</dbReference>
<accession>A0A485M3A7</accession>
<evidence type="ECO:0008006" key="4">
    <source>
        <dbReference type="Google" id="ProtNLM"/>
    </source>
</evidence>
<dbReference type="GO" id="GO:0050920">
    <property type="term" value="P:regulation of chemotaxis"/>
    <property type="evidence" value="ECO:0007669"/>
    <property type="project" value="InterPro"/>
</dbReference>
<name>A0A485M3A7_9ZZZZ</name>
<reference evidence="3" key="1">
    <citation type="submission" date="2019-03" db="EMBL/GenBank/DDBJ databases">
        <authorList>
            <person name="Hao L."/>
        </authorList>
    </citation>
    <scope>NUCLEOTIDE SEQUENCE</scope>
</reference>
<dbReference type="GO" id="GO:0009288">
    <property type="term" value="C:bacterial-type flagellum"/>
    <property type="evidence" value="ECO:0007669"/>
    <property type="project" value="InterPro"/>
</dbReference>
<dbReference type="GO" id="GO:0003824">
    <property type="term" value="F:catalytic activity"/>
    <property type="evidence" value="ECO:0007669"/>
    <property type="project" value="InterPro"/>
</dbReference>
<feature type="coiled-coil region" evidence="1">
    <location>
        <begin position="178"/>
        <end position="229"/>
    </location>
</feature>
<sequence length="276" mass="30812">MTKAKTGKKRDGDTEKAKKRSAEVKNILDQADALKRYLERGGTDSVKQLILFMDTLKEAIISLTQGDLEKAAGCMKRLNVIATADLFQGIGEITRELHDSIQDIQNFLEPILANITEDDIQGLSTKLTHVSNLVKDTSERTLDLLFSRQELALADNVAFDAVARLIVSDDKKGALTKLKELKSHNSELVNELMRISELQIHADLVDQIIKKVSRVVDNMEQRLVELIRRYGQHHPAVQRASAEDRLGLHGPVIPGERKGVASSQDEVDDLLRSFNL</sequence>
<dbReference type="EMBL" id="CAADRM010000117">
    <property type="protein sequence ID" value="VFU16209.1"/>
    <property type="molecule type" value="Genomic_DNA"/>
</dbReference>
<dbReference type="AlphaFoldDB" id="A0A485M3A7"/>
<evidence type="ECO:0000313" key="3">
    <source>
        <dbReference type="EMBL" id="VFU16209.1"/>
    </source>
</evidence>
<dbReference type="SUPFAM" id="SSF75708">
    <property type="entry name" value="Chemotaxis phosphatase CheZ"/>
    <property type="match status" value="1"/>
</dbReference>
<feature type="compositionally biased region" description="Basic and acidic residues" evidence="2">
    <location>
        <begin position="9"/>
        <end position="21"/>
    </location>
</feature>
<protein>
    <recommendedName>
        <fullName evidence="4">Chemotaxis protein CheZ</fullName>
    </recommendedName>
</protein>
<evidence type="ECO:0000256" key="1">
    <source>
        <dbReference type="SAM" id="Coils"/>
    </source>
</evidence>
<organism evidence="3">
    <name type="scientific">anaerobic digester metagenome</name>
    <dbReference type="NCBI Taxonomy" id="1263854"/>
    <lineage>
        <taxon>unclassified sequences</taxon>
        <taxon>metagenomes</taxon>
        <taxon>ecological metagenomes</taxon>
    </lineage>
</organism>
<gene>
    <name evidence="3" type="ORF">SCFA_520015</name>
</gene>
<keyword evidence="1" id="KW-0175">Coiled coil</keyword>
<proteinExistence type="predicted"/>
<evidence type="ECO:0000256" key="2">
    <source>
        <dbReference type="SAM" id="MobiDB-lite"/>
    </source>
</evidence>